<proteinExistence type="predicted"/>
<dbReference type="STRING" id="767770.A0A1L9MXR6"/>
<dbReference type="GO" id="GO:0005524">
    <property type="term" value="F:ATP binding"/>
    <property type="evidence" value="ECO:0007669"/>
    <property type="project" value="InterPro"/>
</dbReference>
<evidence type="ECO:0000259" key="1">
    <source>
        <dbReference type="PROSITE" id="PS50011"/>
    </source>
</evidence>
<dbReference type="InterPro" id="IPR000719">
    <property type="entry name" value="Prot_kinase_dom"/>
</dbReference>
<name>A0A1L9MXR6_ASPTC</name>
<dbReference type="OrthoDB" id="4062651at2759"/>
<organism evidence="2 3">
    <name type="scientific">Aspergillus tubingensis (strain CBS 134.48)</name>
    <dbReference type="NCBI Taxonomy" id="767770"/>
    <lineage>
        <taxon>Eukaryota</taxon>
        <taxon>Fungi</taxon>
        <taxon>Dikarya</taxon>
        <taxon>Ascomycota</taxon>
        <taxon>Pezizomycotina</taxon>
        <taxon>Eurotiomycetes</taxon>
        <taxon>Eurotiomycetidae</taxon>
        <taxon>Eurotiales</taxon>
        <taxon>Aspergillaceae</taxon>
        <taxon>Aspergillus</taxon>
        <taxon>Aspergillus subgen. Circumdati</taxon>
    </lineage>
</organism>
<feature type="domain" description="Protein kinase" evidence="1">
    <location>
        <begin position="198"/>
        <end position="418"/>
    </location>
</feature>
<dbReference type="EMBL" id="KV878205">
    <property type="protein sequence ID" value="OJI81662.1"/>
    <property type="molecule type" value="Genomic_DNA"/>
</dbReference>
<reference evidence="3" key="1">
    <citation type="journal article" date="2017" name="Genome Biol.">
        <title>Comparative genomics reveals high biological diversity and specific adaptations in the industrially and medically important fungal genus Aspergillus.</title>
        <authorList>
            <person name="de Vries R.P."/>
            <person name="Riley R."/>
            <person name="Wiebenga A."/>
            <person name="Aguilar-Osorio G."/>
            <person name="Amillis S."/>
            <person name="Uchima C.A."/>
            <person name="Anderluh G."/>
            <person name="Asadollahi M."/>
            <person name="Askin M."/>
            <person name="Barry K."/>
            <person name="Battaglia E."/>
            <person name="Bayram O."/>
            <person name="Benocci T."/>
            <person name="Braus-Stromeyer S.A."/>
            <person name="Caldana C."/>
            <person name="Canovas D."/>
            <person name="Cerqueira G.C."/>
            <person name="Chen F."/>
            <person name="Chen W."/>
            <person name="Choi C."/>
            <person name="Clum A."/>
            <person name="Dos Santos R.A."/>
            <person name="Damasio A.R."/>
            <person name="Diallinas G."/>
            <person name="Emri T."/>
            <person name="Fekete E."/>
            <person name="Flipphi M."/>
            <person name="Freyberg S."/>
            <person name="Gallo A."/>
            <person name="Gournas C."/>
            <person name="Habgood R."/>
            <person name="Hainaut M."/>
            <person name="Harispe M.L."/>
            <person name="Henrissat B."/>
            <person name="Hilden K.S."/>
            <person name="Hope R."/>
            <person name="Hossain A."/>
            <person name="Karabika E."/>
            <person name="Karaffa L."/>
            <person name="Karanyi Z."/>
            <person name="Krasevec N."/>
            <person name="Kuo A."/>
            <person name="Kusch H."/>
            <person name="LaButti K."/>
            <person name="Lagendijk E.L."/>
            <person name="Lapidus A."/>
            <person name="Levasseur A."/>
            <person name="Lindquist E."/>
            <person name="Lipzen A."/>
            <person name="Logrieco A.F."/>
            <person name="MacCabe A."/>
            <person name="Maekelae M.R."/>
            <person name="Malavazi I."/>
            <person name="Melin P."/>
            <person name="Meyer V."/>
            <person name="Mielnichuk N."/>
            <person name="Miskei M."/>
            <person name="Molnar A.P."/>
            <person name="Mule G."/>
            <person name="Ngan C.Y."/>
            <person name="Orejas M."/>
            <person name="Orosz E."/>
            <person name="Ouedraogo J.P."/>
            <person name="Overkamp K.M."/>
            <person name="Park H.-S."/>
            <person name="Perrone G."/>
            <person name="Piumi F."/>
            <person name="Punt P.J."/>
            <person name="Ram A.F."/>
            <person name="Ramon A."/>
            <person name="Rauscher S."/>
            <person name="Record E."/>
            <person name="Riano-Pachon D.M."/>
            <person name="Robert V."/>
            <person name="Roehrig J."/>
            <person name="Ruller R."/>
            <person name="Salamov A."/>
            <person name="Salih N.S."/>
            <person name="Samson R.A."/>
            <person name="Sandor E."/>
            <person name="Sanguinetti M."/>
            <person name="Schuetze T."/>
            <person name="Sepcic K."/>
            <person name="Shelest E."/>
            <person name="Sherlock G."/>
            <person name="Sophianopoulou V."/>
            <person name="Squina F.M."/>
            <person name="Sun H."/>
            <person name="Susca A."/>
            <person name="Todd R.B."/>
            <person name="Tsang A."/>
            <person name="Unkles S.E."/>
            <person name="van de Wiele N."/>
            <person name="van Rossen-Uffink D."/>
            <person name="Oliveira J.V."/>
            <person name="Vesth T.C."/>
            <person name="Visser J."/>
            <person name="Yu J.-H."/>
            <person name="Zhou M."/>
            <person name="Andersen M.R."/>
            <person name="Archer D.B."/>
            <person name="Baker S.E."/>
            <person name="Benoit I."/>
            <person name="Brakhage A.A."/>
            <person name="Braus G.H."/>
            <person name="Fischer R."/>
            <person name="Frisvad J.C."/>
            <person name="Goldman G.H."/>
            <person name="Houbraken J."/>
            <person name="Oakley B."/>
            <person name="Pocsi I."/>
            <person name="Scazzocchio C."/>
            <person name="Seiboth B."/>
            <person name="vanKuyk P.A."/>
            <person name="Wortman J."/>
            <person name="Dyer P.S."/>
            <person name="Grigoriev I.V."/>
        </authorList>
    </citation>
    <scope>NUCLEOTIDE SEQUENCE [LARGE SCALE GENOMIC DNA]</scope>
    <source>
        <strain evidence="3">CBS 134.48</strain>
    </source>
</reference>
<dbReference type="VEuPathDB" id="FungiDB:ASPTUDRAFT_31533"/>
<dbReference type="GO" id="GO:0004672">
    <property type="term" value="F:protein kinase activity"/>
    <property type="evidence" value="ECO:0007669"/>
    <property type="project" value="InterPro"/>
</dbReference>
<sequence>MLYIQPKANTLTRPVAIQQPTCCQTPALAHQSLFAPKVSGQHIEPKMTAPSPVWAVQDIVYGKHDMWAELDIACKGKRFRIEISPENFVNSQTSFSKYARYINDMFDRGCQTTYNEFYDWVVAPFLPNLAEVQAPPLDRGTFTLRDYLDPETYYLKLYFVDERMEPRFDYDVQMPLREPGVYIGDVALHPGWSEHTPETVQQCLSDGQYGYSKQPRKVCVDGKLCFFKEPRSKRELLRELDVYKKMETKGLSNNSQVRVPRLTGVVYAGQHCRHAIGILLSLVDCDNRTLSCALHGEVTIAQRRKWVEQITTTVELLHEADIIWGDVKPHNVLIDRNEDAWVIDFGGGYTPGWVAKEHMETMKGDRDGLSRTQRQNIPTRWQRRRGKSLTRRWDVLERDESILSGMSIRLRSRNLLEV</sequence>
<gene>
    <name evidence="2" type="ORF">ASPTUDRAFT_31533</name>
</gene>
<dbReference type="Pfam" id="PF00069">
    <property type="entry name" value="Pkinase"/>
    <property type="match status" value="1"/>
</dbReference>
<dbReference type="PROSITE" id="PS50011">
    <property type="entry name" value="PROTEIN_KINASE_DOM"/>
    <property type="match status" value="1"/>
</dbReference>
<accession>A0A1L9MXR6</accession>
<evidence type="ECO:0000313" key="3">
    <source>
        <dbReference type="Proteomes" id="UP000184304"/>
    </source>
</evidence>
<evidence type="ECO:0000313" key="2">
    <source>
        <dbReference type="EMBL" id="OJI81662.1"/>
    </source>
</evidence>
<dbReference type="InterPro" id="IPR011009">
    <property type="entry name" value="Kinase-like_dom_sf"/>
</dbReference>
<dbReference type="Gene3D" id="1.10.510.10">
    <property type="entry name" value="Transferase(Phosphotransferase) domain 1"/>
    <property type="match status" value="1"/>
</dbReference>
<keyword evidence="3" id="KW-1185">Reference proteome</keyword>
<dbReference type="OMA" id="DKNDDAW"/>
<dbReference type="SUPFAM" id="SSF56112">
    <property type="entry name" value="Protein kinase-like (PK-like)"/>
    <property type="match status" value="1"/>
</dbReference>
<protein>
    <recommendedName>
        <fullName evidence="1">Protein kinase domain-containing protein</fullName>
    </recommendedName>
</protein>
<dbReference type="Proteomes" id="UP000184304">
    <property type="component" value="Unassembled WGS sequence"/>
</dbReference>
<dbReference type="AlphaFoldDB" id="A0A1L9MXR6"/>